<dbReference type="AlphaFoldDB" id="A0A8H6YZ18"/>
<keyword evidence="3" id="KW-1185">Reference proteome</keyword>
<proteinExistence type="predicted"/>
<evidence type="ECO:0000313" key="3">
    <source>
        <dbReference type="Proteomes" id="UP000620124"/>
    </source>
</evidence>
<keyword evidence="1" id="KW-0732">Signal</keyword>
<dbReference type="GO" id="GO:0016787">
    <property type="term" value="F:hydrolase activity"/>
    <property type="evidence" value="ECO:0007669"/>
    <property type="project" value="UniProtKB-KW"/>
</dbReference>
<dbReference type="SUPFAM" id="SSF53187">
    <property type="entry name" value="Zn-dependent exopeptidases"/>
    <property type="match status" value="1"/>
</dbReference>
<protein>
    <submittedName>
        <fullName evidence="2">Peptide hydrolase</fullName>
    </submittedName>
</protein>
<dbReference type="EMBL" id="JACAZI010000002">
    <property type="protein sequence ID" value="KAF7369128.1"/>
    <property type="molecule type" value="Genomic_DNA"/>
</dbReference>
<dbReference type="Proteomes" id="UP000620124">
    <property type="component" value="Unassembled WGS sequence"/>
</dbReference>
<dbReference type="Gene3D" id="3.40.630.10">
    <property type="entry name" value="Zn peptidases"/>
    <property type="match status" value="1"/>
</dbReference>
<feature type="chain" id="PRO_5034443178" evidence="1">
    <location>
        <begin position="20"/>
        <end position="227"/>
    </location>
</feature>
<sequence length="227" mass="24129">MQLASAFGAACVAFAAVSAVPTTHDEIEVNSAQGLRLLSLKEGADPVWKTEDEKLKLSRAGAQFFDVTNTWEYRQSRISALAAALRPLVTFPAPSKTSLIAPLAAQLSITRMNTYLTNLTAFNRYYTSTGAAPSTYILNLFSSFATNGVGVSLFDHSWRQSSIIAKIPGTVAQTPVTILGAHMDSVNLSSSSSGLGGLRVRGYVVPLCCFQSDEALKGGTTAMARGR</sequence>
<evidence type="ECO:0000256" key="1">
    <source>
        <dbReference type="SAM" id="SignalP"/>
    </source>
</evidence>
<accession>A0A8H6YZ18</accession>
<evidence type="ECO:0000313" key="2">
    <source>
        <dbReference type="EMBL" id="KAF7369128.1"/>
    </source>
</evidence>
<feature type="signal peptide" evidence="1">
    <location>
        <begin position="1"/>
        <end position="19"/>
    </location>
</feature>
<name>A0A8H6YZ18_9AGAR</name>
<gene>
    <name evidence="2" type="ORF">MVEN_00240000</name>
</gene>
<organism evidence="2 3">
    <name type="scientific">Mycena venus</name>
    <dbReference type="NCBI Taxonomy" id="2733690"/>
    <lineage>
        <taxon>Eukaryota</taxon>
        <taxon>Fungi</taxon>
        <taxon>Dikarya</taxon>
        <taxon>Basidiomycota</taxon>
        <taxon>Agaricomycotina</taxon>
        <taxon>Agaricomycetes</taxon>
        <taxon>Agaricomycetidae</taxon>
        <taxon>Agaricales</taxon>
        <taxon>Marasmiineae</taxon>
        <taxon>Mycenaceae</taxon>
        <taxon>Mycena</taxon>
    </lineage>
</organism>
<reference evidence="2" key="1">
    <citation type="submission" date="2020-05" db="EMBL/GenBank/DDBJ databases">
        <title>Mycena genomes resolve the evolution of fungal bioluminescence.</title>
        <authorList>
            <person name="Tsai I.J."/>
        </authorList>
    </citation>
    <scope>NUCLEOTIDE SEQUENCE</scope>
    <source>
        <strain evidence="2">CCC161011</strain>
    </source>
</reference>
<comment type="caution">
    <text evidence="2">The sequence shown here is derived from an EMBL/GenBank/DDBJ whole genome shotgun (WGS) entry which is preliminary data.</text>
</comment>
<dbReference type="OrthoDB" id="2214at2759"/>
<keyword evidence="2" id="KW-0378">Hydrolase</keyword>